<dbReference type="AlphaFoldDB" id="A0A9W6XHU4"/>
<dbReference type="OrthoDB" id="125533at2759"/>
<protein>
    <submittedName>
        <fullName evidence="1">Unnamed protein product</fullName>
    </submittedName>
</protein>
<name>A0A9W6XHU4_9STRA</name>
<proteinExistence type="predicted"/>
<accession>A0A9W6XHU4</accession>
<organism evidence="1 2">
    <name type="scientific">Phytophthora lilii</name>
    <dbReference type="NCBI Taxonomy" id="2077276"/>
    <lineage>
        <taxon>Eukaryota</taxon>
        <taxon>Sar</taxon>
        <taxon>Stramenopiles</taxon>
        <taxon>Oomycota</taxon>
        <taxon>Peronosporomycetes</taxon>
        <taxon>Peronosporales</taxon>
        <taxon>Peronosporaceae</taxon>
        <taxon>Phytophthora</taxon>
    </lineage>
</organism>
<dbReference type="Proteomes" id="UP001165083">
    <property type="component" value="Unassembled WGS sequence"/>
</dbReference>
<evidence type="ECO:0000313" key="2">
    <source>
        <dbReference type="Proteomes" id="UP001165083"/>
    </source>
</evidence>
<dbReference type="EMBL" id="BSXW01001862">
    <property type="protein sequence ID" value="GMF39574.1"/>
    <property type="molecule type" value="Genomic_DNA"/>
</dbReference>
<comment type="caution">
    <text evidence="1">The sequence shown here is derived from an EMBL/GenBank/DDBJ whole genome shotgun (WGS) entry which is preliminary data.</text>
</comment>
<sequence length="103" mass="11976">MVHDPTYDVYIPVVHILVEAEEEWTYWHALHWVRVLSKMEMTPGSITSGFEAALINGVRDQFPNSALIGCLFTESRRFAKNWSTSDFLPIKLMRQWLQVSSTF</sequence>
<keyword evidence="2" id="KW-1185">Reference proteome</keyword>
<evidence type="ECO:0000313" key="1">
    <source>
        <dbReference type="EMBL" id="GMF39574.1"/>
    </source>
</evidence>
<gene>
    <name evidence="1" type="ORF">Plil01_001633500</name>
</gene>
<reference evidence="1" key="1">
    <citation type="submission" date="2023-04" db="EMBL/GenBank/DDBJ databases">
        <title>Phytophthora lilii NBRC 32176.</title>
        <authorList>
            <person name="Ichikawa N."/>
            <person name="Sato H."/>
            <person name="Tonouchi N."/>
        </authorList>
    </citation>
    <scope>NUCLEOTIDE SEQUENCE</scope>
    <source>
        <strain evidence="1">NBRC 32176</strain>
    </source>
</reference>